<dbReference type="OrthoDB" id="1750221at2759"/>
<proteinExistence type="predicted"/>
<keyword evidence="1" id="KW-0540">Nuclease</keyword>
<keyword evidence="2" id="KW-1185">Reference proteome</keyword>
<dbReference type="EMBL" id="SMMG02000005">
    <property type="protein sequence ID" value="KAA3475747.1"/>
    <property type="molecule type" value="Genomic_DNA"/>
</dbReference>
<dbReference type="GO" id="GO:0004527">
    <property type="term" value="F:exonuclease activity"/>
    <property type="evidence" value="ECO:0007669"/>
    <property type="project" value="UniProtKB-KW"/>
</dbReference>
<evidence type="ECO:0000313" key="2">
    <source>
        <dbReference type="Proteomes" id="UP000325315"/>
    </source>
</evidence>
<accession>A0A5B6W3S3</accession>
<dbReference type="Proteomes" id="UP000325315">
    <property type="component" value="Unassembled WGS sequence"/>
</dbReference>
<keyword evidence="1" id="KW-0269">Exonuclease</keyword>
<dbReference type="GO" id="GO:0004519">
    <property type="term" value="F:endonuclease activity"/>
    <property type="evidence" value="ECO:0007669"/>
    <property type="project" value="UniProtKB-KW"/>
</dbReference>
<dbReference type="SUPFAM" id="SSF56219">
    <property type="entry name" value="DNase I-like"/>
    <property type="match status" value="1"/>
</dbReference>
<comment type="caution">
    <text evidence="1">The sequence shown here is derived from an EMBL/GenBank/DDBJ whole genome shotgun (WGS) entry which is preliminary data.</text>
</comment>
<keyword evidence="1" id="KW-0255">Endonuclease</keyword>
<dbReference type="InterPro" id="IPR036691">
    <property type="entry name" value="Endo/exonu/phosph_ase_sf"/>
</dbReference>
<name>A0A5B6W3S3_9ROSI</name>
<dbReference type="AlphaFoldDB" id="A0A5B6W3S3"/>
<evidence type="ECO:0000313" key="1">
    <source>
        <dbReference type="EMBL" id="KAA3475747.1"/>
    </source>
</evidence>
<keyword evidence="1" id="KW-0378">Hydrolase</keyword>
<sequence>MEKIRYRCGYVNGIEVDPEGTRGGLCLAWKQGVSVTLRQFSKRHIDVVIDDEETRGERFPWFVCGDFNEIMYDFEKKGGAQR</sequence>
<reference evidence="2" key="1">
    <citation type="journal article" date="2019" name="Plant Biotechnol. J.">
        <title>Genome sequencing of the Australian wild diploid species Gossypium australe highlights disease resistance and delayed gland morphogenesis.</title>
        <authorList>
            <person name="Cai Y."/>
            <person name="Cai X."/>
            <person name="Wang Q."/>
            <person name="Wang P."/>
            <person name="Zhang Y."/>
            <person name="Cai C."/>
            <person name="Xu Y."/>
            <person name="Wang K."/>
            <person name="Zhou Z."/>
            <person name="Wang C."/>
            <person name="Geng S."/>
            <person name="Li B."/>
            <person name="Dong Q."/>
            <person name="Hou Y."/>
            <person name="Wang H."/>
            <person name="Ai P."/>
            <person name="Liu Z."/>
            <person name="Yi F."/>
            <person name="Sun M."/>
            <person name="An G."/>
            <person name="Cheng J."/>
            <person name="Zhang Y."/>
            <person name="Shi Q."/>
            <person name="Xie Y."/>
            <person name="Shi X."/>
            <person name="Chang Y."/>
            <person name="Huang F."/>
            <person name="Chen Y."/>
            <person name="Hong S."/>
            <person name="Mi L."/>
            <person name="Sun Q."/>
            <person name="Zhang L."/>
            <person name="Zhou B."/>
            <person name="Peng R."/>
            <person name="Zhang X."/>
            <person name="Liu F."/>
        </authorList>
    </citation>
    <scope>NUCLEOTIDE SEQUENCE [LARGE SCALE GENOMIC DNA]</scope>
    <source>
        <strain evidence="2">cv. PA1801</strain>
    </source>
</reference>
<organism evidence="1 2">
    <name type="scientific">Gossypium australe</name>
    <dbReference type="NCBI Taxonomy" id="47621"/>
    <lineage>
        <taxon>Eukaryota</taxon>
        <taxon>Viridiplantae</taxon>
        <taxon>Streptophyta</taxon>
        <taxon>Embryophyta</taxon>
        <taxon>Tracheophyta</taxon>
        <taxon>Spermatophyta</taxon>
        <taxon>Magnoliopsida</taxon>
        <taxon>eudicotyledons</taxon>
        <taxon>Gunneridae</taxon>
        <taxon>Pentapetalae</taxon>
        <taxon>rosids</taxon>
        <taxon>malvids</taxon>
        <taxon>Malvales</taxon>
        <taxon>Malvaceae</taxon>
        <taxon>Malvoideae</taxon>
        <taxon>Gossypium</taxon>
    </lineage>
</organism>
<protein>
    <submittedName>
        <fullName evidence="1">Endonuclease/exonuclease/phosphatase</fullName>
    </submittedName>
</protein>
<gene>
    <name evidence="1" type="ORF">EPI10_025888</name>
</gene>